<reference evidence="2 3" key="1">
    <citation type="submission" date="2018-09" db="EMBL/GenBank/DDBJ databases">
        <title>Draft genome sequence of Rhodopseudomonas palustris 2.1.18.</title>
        <authorList>
            <person name="Robertson S.L."/>
            <person name="Meyer T.E."/>
            <person name="Kyndt J.A."/>
        </authorList>
    </citation>
    <scope>NUCLEOTIDE SEQUENCE [LARGE SCALE GENOMIC DNA]</scope>
    <source>
        <strain evidence="2 3">2.1.18</strain>
    </source>
</reference>
<dbReference type="AlphaFoldDB" id="A0A418VI37"/>
<dbReference type="OrthoDB" id="8250799at2"/>
<organism evidence="2 3">
    <name type="scientific">Rhodopseudomonas palustris</name>
    <dbReference type="NCBI Taxonomy" id="1076"/>
    <lineage>
        <taxon>Bacteria</taxon>
        <taxon>Pseudomonadati</taxon>
        <taxon>Pseudomonadota</taxon>
        <taxon>Alphaproteobacteria</taxon>
        <taxon>Hyphomicrobiales</taxon>
        <taxon>Nitrobacteraceae</taxon>
        <taxon>Rhodopseudomonas</taxon>
    </lineage>
</organism>
<name>A0A418VI37_RHOPL</name>
<proteinExistence type="predicted"/>
<feature type="signal peptide" evidence="1">
    <location>
        <begin position="1"/>
        <end position="23"/>
    </location>
</feature>
<feature type="chain" id="PRO_5019572989" evidence="1">
    <location>
        <begin position="24"/>
        <end position="70"/>
    </location>
</feature>
<gene>
    <name evidence="2" type="ORF">D4Q52_08485</name>
</gene>
<evidence type="ECO:0000313" key="3">
    <source>
        <dbReference type="Proteomes" id="UP000285523"/>
    </source>
</evidence>
<dbReference type="EMBL" id="QYYD01000007">
    <property type="protein sequence ID" value="RJF75785.1"/>
    <property type="molecule type" value="Genomic_DNA"/>
</dbReference>
<dbReference type="RefSeq" id="WP_119856114.1">
    <property type="nucleotide sequence ID" value="NZ_QYYD01000007.1"/>
</dbReference>
<sequence length="70" mass="8027">MKLGLALAAVTAAVIALPSIASAETTVIKKVYRDGPRAEMRHHDRGYHRGWHRHNHRHADRVVVIKKHRY</sequence>
<evidence type="ECO:0000256" key="1">
    <source>
        <dbReference type="SAM" id="SignalP"/>
    </source>
</evidence>
<comment type="caution">
    <text evidence="2">The sequence shown here is derived from an EMBL/GenBank/DDBJ whole genome shotgun (WGS) entry which is preliminary data.</text>
</comment>
<protein>
    <submittedName>
        <fullName evidence="2">Uncharacterized protein</fullName>
    </submittedName>
</protein>
<evidence type="ECO:0000313" key="2">
    <source>
        <dbReference type="EMBL" id="RJF75785.1"/>
    </source>
</evidence>
<keyword evidence="1" id="KW-0732">Signal</keyword>
<accession>A0A418VI37</accession>
<dbReference type="Proteomes" id="UP000285523">
    <property type="component" value="Unassembled WGS sequence"/>
</dbReference>